<dbReference type="EMBL" id="BAAAPB010000001">
    <property type="protein sequence ID" value="GAA1955837.1"/>
    <property type="molecule type" value="Genomic_DNA"/>
</dbReference>
<dbReference type="PANTHER" id="PTHR12526">
    <property type="entry name" value="GLYCOSYLTRANSFERASE"/>
    <property type="match status" value="1"/>
</dbReference>
<sequence>MRIGLIAPPWTPVPPVGYGGTEVVVDNLARGLQSLGHEVRLFSVGESACPVPTSYLYETAPRPIGTTVEEAAHVLAAYDAMADVDVIHDHTVLGPLLAPQRQRGMPPVLSTHHGAFTGENRRIFRQTARRAAVIAISHDQASRAPEIPVAAVIHHGIDLATYRAGPGDGGYLLFLGRMSPEKGAATALRVARRSGHRLVLATKMREAAEIDYFKTVVEPLLTDDDQVLVEPSLGVRLELLRHAQALVNPIAWPEPFGLAMAEALASGTPVVGHGTGAAPEIVDHGVTGFLCRDEDELADAAGRIATLDRAACRAAAEERFSLPRMVRDHVELYERVLANPASTRELHLGDPLPDAVVA</sequence>
<dbReference type="Gene3D" id="3.40.50.2000">
    <property type="entry name" value="Glycogen Phosphorylase B"/>
    <property type="match status" value="2"/>
</dbReference>
<keyword evidence="2" id="KW-0808">Transferase</keyword>
<dbReference type="SUPFAM" id="SSF53756">
    <property type="entry name" value="UDP-Glycosyltransferase/glycogen phosphorylase"/>
    <property type="match status" value="1"/>
</dbReference>
<dbReference type="Proteomes" id="UP001500571">
    <property type="component" value="Unassembled WGS sequence"/>
</dbReference>
<dbReference type="PANTHER" id="PTHR12526:SF595">
    <property type="entry name" value="BLL5217 PROTEIN"/>
    <property type="match status" value="1"/>
</dbReference>
<dbReference type="CDD" id="cd03802">
    <property type="entry name" value="GT4_AviGT4-like"/>
    <property type="match status" value="1"/>
</dbReference>
<comment type="caution">
    <text evidence="4">The sequence shown here is derived from an EMBL/GenBank/DDBJ whole genome shotgun (WGS) entry which is preliminary data.</text>
</comment>
<feature type="domain" description="Glycosyltransferase subfamily 4-like N-terminal" evidence="3">
    <location>
        <begin position="18"/>
        <end position="160"/>
    </location>
</feature>
<dbReference type="Pfam" id="PF13692">
    <property type="entry name" value="Glyco_trans_1_4"/>
    <property type="match status" value="1"/>
</dbReference>
<dbReference type="Pfam" id="PF13439">
    <property type="entry name" value="Glyco_transf_4"/>
    <property type="match status" value="1"/>
</dbReference>
<proteinExistence type="predicted"/>
<evidence type="ECO:0000313" key="5">
    <source>
        <dbReference type="Proteomes" id="UP001500571"/>
    </source>
</evidence>
<protein>
    <submittedName>
        <fullName evidence="4">Glycosyltransferase family 4 protein</fullName>
    </submittedName>
</protein>
<keyword evidence="5" id="KW-1185">Reference proteome</keyword>
<organism evidence="4 5">
    <name type="scientific">Nocardioides panacihumi</name>
    <dbReference type="NCBI Taxonomy" id="400774"/>
    <lineage>
        <taxon>Bacteria</taxon>
        <taxon>Bacillati</taxon>
        <taxon>Actinomycetota</taxon>
        <taxon>Actinomycetes</taxon>
        <taxon>Propionibacteriales</taxon>
        <taxon>Nocardioidaceae</taxon>
        <taxon>Nocardioides</taxon>
    </lineage>
</organism>
<gene>
    <name evidence="4" type="ORF">GCM10009798_13860</name>
</gene>
<keyword evidence="1" id="KW-0328">Glycosyltransferase</keyword>
<evidence type="ECO:0000259" key="3">
    <source>
        <dbReference type="Pfam" id="PF13439"/>
    </source>
</evidence>
<evidence type="ECO:0000313" key="4">
    <source>
        <dbReference type="EMBL" id="GAA1955837.1"/>
    </source>
</evidence>
<accession>A0ABN2QPL3</accession>
<dbReference type="RefSeq" id="WP_344043773.1">
    <property type="nucleotide sequence ID" value="NZ_BAAAPB010000001.1"/>
</dbReference>
<evidence type="ECO:0000256" key="2">
    <source>
        <dbReference type="ARBA" id="ARBA00022679"/>
    </source>
</evidence>
<dbReference type="InterPro" id="IPR028098">
    <property type="entry name" value="Glyco_trans_4-like_N"/>
</dbReference>
<name>A0ABN2QPL3_9ACTN</name>
<evidence type="ECO:0000256" key="1">
    <source>
        <dbReference type="ARBA" id="ARBA00022676"/>
    </source>
</evidence>
<reference evidence="4 5" key="1">
    <citation type="journal article" date="2019" name="Int. J. Syst. Evol. Microbiol.">
        <title>The Global Catalogue of Microorganisms (GCM) 10K type strain sequencing project: providing services to taxonomists for standard genome sequencing and annotation.</title>
        <authorList>
            <consortium name="The Broad Institute Genomics Platform"/>
            <consortium name="The Broad Institute Genome Sequencing Center for Infectious Disease"/>
            <person name="Wu L."/>
            <person name="Ma J."/>
        </authorList>
    </citation>
    <scope>NUCLEOTIDE SEQUENCE [LARGE SCALE GENOMIC DNA]</scope>
    <source>
        <strain evidence="4 5">JCM 15309</strain>
    </source>
</reference>